<keyword evidence="1" id="KW-0472">Membrane</keyword>
<dbReference type="AlphaFoldDB" id="A0A918BWV1"/>
<name>A0A918BWV1_9DEIO</name>
<comment type="caution">
    <text evidence="2">The sequence shown here is derived from an EMBL/GenBank/DDBJ whole genome shotgun (WGS) entry which is preliminary data.</text>
</comment>
<dbReference type="EMBL" id="BMQL01000001">
    <property type="protein sequence ID" value="GGQ92994.1"/>
    <property type="molecule type" value="Genomic_DNA"/>
</dbReference>
<feature type="transmembrane region" description="Helical" evidence="1">
    <location>
        <begin position="42"/>
        <end position="62"/>
    </location>
</feature>
<keyword evidence="3" id="KW-1185">Reference proteome</keyword>
<reference evidence="2" key="2">
    <citation type="submission" date="2020-09" db="EMBL/GenBank/DDBJ databases">
        <authorList>
            <person name="Sun Q."/>
            <person name="Ohkuma M."/>
        </authorList>
    </citation>
    <scope>NUCLEOTIDE SEQUENCE</scope>
    <source>
        <strain evidence="2">JCM 31311</strain>
    </source>
</reference>
<proteinExistence type="predicted"/>
<evidence type="ECO:0000256" key="1">
    <source>
        <dbReference type="SAM" id="Phobius"/>
    </source>
</evidence>
<reference evidence="2" key="1">
    <citation type="journal article" date="2014" name="Int. J. Syst. Evol. Microbiol.">
        <title>Complete genome sequence of Corynebacterium casei LMG S-19264T (=DSM 44701T), isolated from a smear-ripened cheese.</title>
        <authorList>
            <consortium name="US DOE Joint Genome Institute (JGI-PGF)"/>
            <person name="Walter F."/>
            <person name="Albersmeier A."/>
            <person name="Kalinowski J."/>
            <person name="Ruckert C."/>
        </authorList>
    </citation>
    <scope>NUCLEOTIDE SEQUENCE</scope>
    <source>
        <strain evidence="2">JCM 31311</strain>
    </source>
</reference>
<keyword evidence="1" id="KW-1133">Transmembrane helix</keyword>
<keyword evidence="1" id="KW-0812">Transmembrane</keyword>
<accession>A0A918BWV1</accession>
<protein>
    <submittedName>
        <fullName evidence="2">Uncharacterized protein</fullName>
    </submittedName>
</protein>
<dbReference type="RefSeq" id="WP_189087541.1">
    <property type="nucleotide sequence ID" value="NZ_BMQL01000001.1"/>
</dbReference>
<gene>
    <name evidence="2" type="ORF">GCM10008957_01200</name>
</gene>
<evidence type="ECO:0000313" key="2">
    <source>
        <dbReference type="EMBL" id="GGQ92994.1"/>
    </source>
</evidence>
<dbReference type="Proteomes" id="UP000603865">
    <property type="component" value="Unassembled WGS sequence"/>
</dbReference>
<evidence type="ECO:0000313" key="3">
    <source>
        <dbReference type="Proteomes" id="UP000603865"/>
    </source>
</evidence>
<feature type="transmembrane region" description="Helical" evidence="1">
    <location>
        <begin position="12"/>
        <end position="36"/>
    </location>
</feature>
<organism evidence="2 3">
    <name type="scientific">Deinococcus ruber</name>
    <dbReference type="NCBI Taxonomy" id="1848197"/>
    <lineage>
        <taxon>Bacteria</taxon>
        <taxon>Thermotogati</taxon>
        <taxon>Deinococcota</taxon>
        <taxon>Deinococci</taxon>
        <taxon>Deinococcales</taxon>
        <taxon>Deinococcaceae</taxon>
        <taxon>Deinococcus</taxon>
    </lineage>
</organism>
<sequence length="68" mass="7533">MHSKSPSSPPRWALVAVAAVWTLLLLVCVLNVVRIMQSGNRATLTLTLILLVGLSISARVVWRPFRRP</sequence>